<sequence>MMQSWLSISPTSPFSIANIPFGIVSTCEDATPRPAVAIGDFALDLSAFAAGGGFSQLPSIQEHLSVFSRTTLNDFAALGRPVHKEARSYLQKVLQEDTPYPSILKSNVSLRESALVRLESVQSHLPLQIGDYTDFYAGLNHAYNVGVLFRGPDNALQPNYKHLPVGYHGRASSVIVSGTPVRRPRGQVLQTHVAGSTGPIFGPTKKLDIELELAAFVCTGNTLGDPISIDKAEEHIFGLVLMNDWSARDIQAWEYVPLGPFNSKNFATTISPWVVLLDALEPFRAENLWPGETGAQESLLPYLQQQRLDSVYDIDLEVEFRTAGLDEPTVITRTSARNLLYSFPQMLAHHSVTGCNMNTGDLLGSGTISGDAPGKLGSFLEQTKNGKEPVKLPNGVERFFLQDGDEIVIRGVAGEKGGHVGFGDCRGVILPAHGK</sequence>
<comment type="caution">
    <text evidence="1">The sequence shown here is derived from an EMBL/GenBank/DDBJ whole genome shotgun (WGS) entry which is preliminary data.</text>
</comment>
<organism evidence="1 2">
    <name type="scientific">Coniosporium uncinatum</name>
    <dbReference type="NCBI Taxonomy" id="93489"/>
    <lineage>
        <taxon>Eukaryota</taxon>
        <taxon>Fungi</taxon>
        <taxon>Dikarya</taxon>
        <taxon>Ascomycota</taxon>
        <taxon>Pezizomycotina</taxon>
        <taxon>Dothideomycetes</taxon>
        <taxon>Dothideomycetes incertae sedis</taxon>
        <taxon>Coniosporium</taxon>
    </lineage>
</organism>
<gene>
    <name evidence="1" type="ORF">LTS18_010117</name>
</gene>
<reference evidence="1" key="1">
    <citation type="submission" date="2024-09" db="EMBL/GenBank/DDBJ databases">
        <title>Black Yeasts Isolated from many extreme environments.</title>
        <authorList>
            <person name="Coleine C."/>
            <person name="Stajich J.E."/>
            <person name="Selbmann L."/>
        </authorList>
    </citation>
    <scope>NUCLEOTIDE SEQUENCE</scope>
    <source>
        <strain evidence="1">CCFEE 5737</strain>
    </source>
</reference>
<proteinExistence type="predicted"/>
<accession>A0ACC3DYR8</accession>
<protein>
    <submittedName>
        <fullName evidence="1">Uncharacterized protein</fullName>
    </submittedName>
</protein>
<keyword evidence="2" id="KW-1185">Reference proteome</keyword>
<name>A0ACC3DYR8_9PEZI</name>
<dbReference type="Proteomes" id="UP001186974">
    <property type="component" value="Unassembled WGS sequence"/>
</dbReference>
<evidence type="ECO:0000313" key="1">
    <source>
        <dbReference type="EMBL" id="KAK3081959.1"/>
    </source>
</evidence>
<dbReference type="EMBL" id="JAWDJW010000028">
    <property type="protein sequence ID" value="KAK3081959.1"/>
    <property type="molecule type" value="Genomic_DNA"/>
</dbReference>
<evidence type="ECO:0000313" key="2">
    <source>
        <dbReference type="Proteomes" id="UP001186974"/>
    </source>
</evidence>